<keyword evidence="3 6" id="KW-0812">Transmembrane</keyword>
<evidence type="ECO:0000313" key="8">
    <source>
        <dbReference type="Proteomes" id="UP000094379"/>
    </source>
</evidence>
<feature type="transmembrane region" description="Helical" evidence="6">
    <location>
        <begin position="138"/>
        <end position="171"/>
    </location>
</feature>
<dbReference type="Proteomes" id="UP000094379">
    <property type="component" value="Unassembled WGS sequence"/>
</dbReference>
<dbReference type="RefSeq" id="WP_069296252.1">
    <property type="nucleotide sequence ID" value="NZ_MCRI01000019.1"/>
</dbReference>
<keyword evidence="4 6" id="KW-1133">Transmembrane helix</keyword>
<dbReference type="STRING" id="291169.A9E74_01813"/>
<name>A0A1E3GR73_9GAMM</name>
<evidence type="ECO:0000256" key="3">
    <source>
        <dbReference type="ARBA" id="ARBA00022692"/>
    </source>
</evidence>
<proteinExistence type="inferred from homology"/>
<evidence type="ECO:0000256" key="2">
    <source>
        <dbReference type="ARBA" id="ARBA00009142"/>
    </source>
</evidence>
<dbReference type="PATRIC" id="fig|291169.3.peg.1824"/>
<keyword evidence="6" id="KW-1003">Cell membrane</keyword>
<feature type="transmembrane region" description="Helical" evidence="6">
    <location>
        <begin position="7"/>
        <end position="30"/>
    </location>
</feature>
<organism evidence="7 8">
    <name type="scientific">Methylophaga muralis</name>
    <dbReference type="NCBI Taxonomy" id="291169"/>
    <lineage>
        <taxon>Bacteria</taxon>
        <taxon>Pseudomonadati</taxon>
        <taxon>Pseudomonadota</taxon>
        <taxon>Gammaproteobacteria</taxon>
        <taxon>Thiotrichales</taxon>
        <taxon>Piscirickettsiaceae</taxon>
        <taxon>Methylophaga</taxon>
    </lineage>
</organism>
<evidence type="ECO:0000256" key="1">
    <source>
        <dbReference type="ARBA" id="ARBA00004141"/>
    </source>
</evidence>
<evidence type="ECO:0000256" key="4">
    <source>
        <dbReference type="ARBA" id="ARBA00022989"/>
    </source>
</evidence>
<feature type="transmembrane region" description="Helical" evidence="6">
    <location>
        <begin position="177"/>
        <end position="199"/>
    </location>
</feature>
<dbReference type="EMBL" id="MCRI01000019">
    <property type="protein sequence ID" value="ODN66445.1"/>
    <property type="molecule type" value="Genomic_DNA"/>
</dbReference>
<accession>A0A1E3GR73</accession>
<dbReference type="PANTHER" id="PTHR43701:SF5">
    <property type="entry name" value="MEMBRANE TRANSPORTER PROTEIN-RELATED"/>
    <property type="match status" value="1"/>
</dbReference>
<sequence length="253" mass="27451">MSFVEHFILFVISLLANTFSALSGGGAGLIQFPVLIFLGLTFSVALATHKVASVALGLGAALRYISTSRLERHFVVLLLVAGLPGVVIGGSVILMVPDRIAEIALGILTGSLGIYSLFKPALGQIYLPLHRERHGYLWGAVVLFFLGILNGSLTSGTGLFVTLWLILWFGMDYQRAVAYTLILVGVFWNGAGAITLGILGEIRWDWLPALILGSFLGGYLGSHLALRWGNRWIKRSFEIVTLLIAVRLIWGPF</sequence>
<evidence type="ECO:0000256" key="6">
    <source>
        <dbReference type="RuleBase" id="RU363041"/>
    </source>
</evidence>
<dbReference type="Pfam" id="PF01925">
    <property type="entry name" value="TauE"/>
    <property type="match status" value="1"/>
</dbReference>
<dbReference type="InterPro" id="IPR051598">
    <property type="entry name" value="TSUP/Inactive_protease-like"/>
</dbReference>
<protein>
    <recommendedName>
        <fullName evidence="6">Probable membrane transporter protein</fullName>
    </recommendedName>
</protein>
<dbReference type="AlphaFoldDB" id="A0A1E3GR73"/>
<comment type="caution">
    <text evidence="7">The sequence shown here is derived from an EMBL/GenBank/DDBJ whole genome shotgun (WGS) entry which is preliminary data.</text>
</comment>
<reference evidence="7 8" key="1">
    <citation type="submission" date="2016-07" db="EMBL/GenBank/DDBJ databases">
        <title>Draft Genome Sequence of Methylophaga muralis Bur 1.</title>
        <authorList>
            <person name="Vasilenko O.V."/>
            <person name="Doronina N.V."/>
            <person name="Shmareva M.N."/>
            <person name="Tarlachkov S.V."/>
            <person name="Mustakhimov I."/>
            <person name="Trotsenko Y.A."/>
        </authorList>
    </citation>
    <scope>NUCLEOTIDE SEQUENCE [LARGE SCALE GENOMIC DNA]</scope>
    <source>
        <strain evidence="7 8">Bur 1</strain>
    </source>
</reference>
<keyword evidence="5 6" id="KW-0472">Membrane</keyword>
<evidence type="ECO:0000313" key="7">
    <source>
        <dbReference type="EMBL" id="ODN66445.1"/>
    </source>
</evidence>
<gene>
    <name evidence="7" type="ORF">A9E74_01813</name>
</gene>
<keyword evidence="8" id="KW-1185">Reference proteome</keyword>
<dbReference type="InterPro" id="IPR002781">
    <property type="entry name" value="TM_pro_TauE-like"/>
</dbReference>
<dbReference type="GO" id="GO:0005886">
    <property type="term" value="C:plasma membrane"/>
    <property type="evidence" value="ECO:0007669"/>
    <property type="project" value="UniProtKB-SubCell"/>
</dbReference>
<feature type="transmembrane region" description="Helical" evidence="6">
    <location>
        <begin position="74"/>
        <end position="94"/>
    </location>
</feature>
<feature type="transmembrane region" description="Helical" evidence="6">
    <location>
        <begin position="206"/>
        <end position="226"/>
    </location>
</feature>
<comment type="subcellular location">
    <subcellularLocation>
        <location evidence="6">Cell membrane</location>
        <topology evidence="6">Multi-pass membrane protein</topology>
    </subcellularLocation>
    <subcellularLocation>
        <location evidence="1">Membrane</location>
        <topology evidence="1">Multi-pass membrane protein</topology>
    </subcellularLocation>
</comment>
<evidence type="ECO:0000256" key="5">
    <source>
        <dbReference type="ARBA" id="ARBA00023136"/>
    </source>
</evidence>
<comment type="similarity">
    <text evidence="2 6">Belongs to the 4-toluene sulfonate uptake permease (TSUP) (TC 2.A.102) family.</text>
</comment>
<feature type="transmembrane region" description="Helical" evidence="6">
    <location>
        <begin position="36"/>
        <end position="62"/>
    </location>
</feature>
<dbReference type="PANTHER" id="PTHR43701">
    <property type="entry name" value="MEMBRANE TRANSPORTER PROTEIN MJ0441-RELATED"/>
    <property type="match status" value="1"/>
</dbReference>